<keyword evidence="6" id="KW-0418">Kinase</keyword>
<name>A0ABN7RGB7_OIKDI</name>
<feature type="binding site" evidence="11">
    <location>
        <position position="50"/>
    </location>
    <ligand>
        <name>ATP</name>
        <dbReference type="ChEBI" id="CHEBI:30616"/>
    </ligand>
</feature>
<keyword evidence="3" id="KW-0723">Serine/threonine-protein kinase</keyword>
<keyword evidence="4" id="KW-0808">Transferase</keyword>
<evidence type="ECO:0000313" key="14">
    <source>
        <dbReference type="EMBL" id="CAG5076624.1"/>
    </source>
</evidence>
<dbReference type="Pfam" id="PF00069">
    <property type="entry name" value="Pkinase"/>
    <property type="match status" value="1"/>
</dbReference>
<evidence type="ECO:0000256" key="11">
    <source>
        <dbReference type="PROSITE-ProRule" id="PRU10141"/>
    </source>
</evidence>
<feature type="domain" description="Protein kinase" evidence="13">
    <location>
        <begin position="17"/>
        <end position="290"/>
    </location>
</feature>
<feature type="region of interest" description="Disordered" evidence="12">
    <location>
        <begin position="294"/>
        <end position="346"/>
    </location>
</feature>
<dbReference type="InterPro" id="IPR017441">
    <property type="entry name" value="Protein_kinase_ATP_BS"/>
</dbReference>
<organism evidence="14 15">
    <name type="scientific">Oikopleura dioica</name>
    <name type="common">Tunicate</name>
    <dbReference type="NCBI Taxonomy" id="34765"/>
    <lineage>
        <taxon>Eukaryota</taxon>
        <taxon>Metazoa</taxon>
        <taxon>Chordata</taxon>
        <taxon>Tunicata</taxon>
        <taxon>Appendicularia</taxon>
        <taxon>Copelata</taxon>
        <taxon>Oikopleuridae</taxon>
        <taxon>Oikopleura</taxon>
    </lineage>
</organism>
<dbReference type="SMART" id="SM00220">
    <property type="entry name" value="S_TKc"/>
    <property type="match status" value="1"/>
</dbReference>
<dbReference type="InterPro" id="IPR024678">
    <property type="entry name" value="Kinase_OSR1/WNK_CCT"/>
</dbReference>
<comment type="function">
    <text evidence="8">Pseudokinase which, in complex with CAB39/MO25 (CAB39/MO25alpha or CAB39L/MO25beta), binds to and activates STK11/LKB1. Adopts a closed conformation typical of active protein kinases and binds STK11/LKB1 as a pseudosubstrate, promoting conformational change of STK11/LKB1 in an active conformation.</text>
</comment>
<comment type="catalytic activity">
    <reaction evidence="10">
        <text>L-seryl-[protein] + ATP = O-phospho-L-seryl-[protein] + ADP + H(+)</text>
        <dbReference type="Rhea" id="RHEA:17989"/>
        <dbReference type="Rhea" id="RHEA-COMP:9863"/>
        <dbReference type="Rhea" id="RHEA-COMP:11604"/>
        <dbReference type="ChEBI" id="CHEBI:15378"/>
        <dbReference type="ChEBI" id="CHEBI:29999"/>
        <dbReference type="ChEBI" id="CHEBI:30616"/>
        <dbReference type="ChEBI" id="CHEBI:83421"/>
        <dbReference type="ChEBI" id="CHEBI:456216"/>
        <dbReference type="EC" id="2.7.11.1"/>
    </reaction>
</comment>
<evidence type="ECO:0000313" key="15">
    <source>
        <dbReference type="Proteomes" id="UP001158576"/>
    </source>
</evidence>
<sequence>MESGQEEIEFTTNKGDYEMLEVLGQGATAHVQVACFTCPKTGKQRRVAVKRIQFEEFSSSLKSISTEVGLMMKCRHEHIVEFHTSFVVKHELWIIMALHSGGSMFDVIKQRINRPEFEDGLFEEVELATALKATLSGLDYLHSNGQIHRDLKAGNILIGGDGAIALADFGVSAIMSISGDPFGDAKKGTFVGTPCWMAPEVMEQEKGYDMKADIWSFGIVAFELATGFAPYAKFPPMKVIMLTVNNPEPTLDKTKYKKYSREFRKMIERCLQKDPKLRPTAKELLKDKFFKKQKKTTSITPRRVPGSSGRLRKLPDGGWEFSDDEADPQEKTENHNSPRSAEAKREVDELKLKMEAMKGTEVKLSLRIRQNQSGHLQDISFPFVIGTDTPALVAQEMMQNRIIEVDDILIVASNIEDLLEAVVSNPETKMEVTFRVKTGLTDNNINEELLKGFAKLSLEKQ</sequence>
<comment type="similarity">
    <text evidence="1">Belongs to the protein kinase superfamily. STE Ser/Thr protein kinase family. STE20 subfamily.</text>
</comment>
<dbReference type="InterPro" id="IPR000719">
    <property type="entry name" value="Prot_kinase_dom"/>
</dbReference>
<dbReference type="InterPro" id="IPR047173">
    <property type="entry name" value="STRAD_A/B-like"/>
</dbReference>
<evidence type="ECO:0000256" key="6">
    <source>
        <dbReference type="ARBA" id="ARBA00022777"/>
    </source>
</evidence>
<evidence type="ECO:0000256" key="9">
    <source>
        <dbReference type="ARBA" id="ARBA00047899"/>
    </source>
</evidence>
<evidence type="ECO:0000259" key="13">
    <source>
        <dbReference type="PROSITE" id="PS50011"/>
    </source>
</evidence>
<proteinExistence type="inferred from homology"/>
<dbReference type="Gene3D" id="1.10.510.10">
    <property type="entry name" value="Transferase(Phosphotransferase) domain 1"/>
    <property type="match status" value="1"/>
</dbReference>
<gene>
    <name evidence="14" type="ORF">OKIOD_LOCUS63</name>
</gene>
<reference evidence="14 15" key="1">
    <citation type="submission" date="2021-04" db="EMBL/GenBank/DDBJ databases">
        <authorList>
            <person name="Bliznina A."/>
        </authorList>
    </citation>
    <scope>NUCLEOTIDE SEQUENCE [LARGE SCALE GENOMIC DNA]</scope>
</reference>
<dbReference type="EC" id="2.7.11.1" evidence="2"/>
<dbReference type="PROSITE" id="PS50011">
    <property type="entry name" value="PROTEIN_KINASE_DOM"/>
    <property type="match status" value="1"/>
</dbReference>
<comment type="catalytic activity">
    <reaction evidence="9">
        <text>L-threonyl-[protein] + ATP = O-phospho-L-threonyl-[protein] + ADP + H(+)</text>
        <dbReference type="Rhea" id="RHEA:46608"/>
        <dbReference type="Rhea" id="RHEA-COMP:11060"/>
        <dbReference type="Rhea" id="RHEA-COMP:11605"/>
        <dbReference type="ChEBI" id="CHEBI:15378"/>
        <dbReference type="ChEBI" id="CHEBI:30013"/>
        <dbReference type="ChEBI" id="CHEBI:30616"/>
        <dbReference type="ChEBI" id="CHEBI:61977"/>
        <dbReference type="ChEBI" id="CHEBI:456216"/>
        <dbReference type="EC" id="2.7.11.1"/>
    </reaction>
</comment>
<dbReference type="PANTHER" id="PTHR48014">
    <property type="entry name" value="SERINE/THREONINE-PROTEIN KINASE FRAY2"/>
    <property type="match status" value="1"/>
</dbReference>
<evidence type="ECO:0000256" key="12">
    <source>
        <dbReference type="SAM" id="MobiDB-lite"/>
    </source>
</evidence>
<dbReference type="InterPro" id="IPR011009">
    <property type="entry name" value="Kinase-like_dom_sf"/>
</dbReference>
<dbReference type="SUPFAM" id="SSF56112">
    <property type="entry name" value="Protein kinase-like (PK-like)"/>
    <property type="match status" value="1"/>
</dbReference>
<dbReference type="Proteomes" id="UP001158576">
    <property type="component" value="Chromosome PAR"/>
</dbReference>
<accession>A0ABN7RGB7</accession>
<dbReference type="EMBL" id="OU015568">
    <property type="protein sequence ID" value="CAG5076624.1"/>
    <property type="molecule type" value="Genomic_DNA"/>
</dbReference>
<evidence type="ECO:0000256" key="1">
    <source>
        <dbReference type="ARBA" id="ARBA00008874"/>
    </source>
</evidence>
<dbReference type="PANTHER" id="PTHR48014:SF21">
    <property type="entry name" value="SERINE_THREONINE-PROTEIN KINASE FRAY2"/>
    <property type="match status" value="1"/>
</dbReference>
<evidence type="ECO:0000256" key="4">
    <source>
        <dbReference type="ARBA" id="ARBA00022679"/>
    </source>
</evidence>
<dbReference type="Pfam" id="PF12202">
    <property type="entry name" value="OSR1_C"/>
    <property type="match status" value="1"/>
</dbReference>
<evidence type="ECO:0000256" key="2">
    <source>
        <dbReference type="ARBA" id="ARBA00012513"/>
    </source>
</evidence>
<keyword evidence="15" id="KW-1185">Reference proteome</keyword>
<protein>
    <recommendedName>
        <fullName evidence="2">non-specific serine/threonine protein kinase</fullName>
        <ecNumber evidence="2">2.7.11.1</ecNumber>
    </recommendedName>
</protein>
<evidence type="ECO:0000256" key="10">
    <source>
        <dbReference type="ARBA" id="ARBA00048679"/>
    </source>
</evidence>
<evidence type="ECO:0000256" key="8">
    <source>
        <dbReference type="ARBA" id="ARBA00034653"/>
    </source>
</evidence>
<dbReference type="Gene3D" id="3.30.200.20">
    <property type="entry name" value="Phosphorylase Kinase, domain 1"/>
    <property type="match status" value="1"/>
</dbReference>
<evidence type="ECO:0000256" key="5">
    <source>
        <dbReference type="ARBA" id="ARBA00022741"/>
    </source>
</evidence>
<keyword evidence="7 11" id="KW-0067">ATP-binding</keyword>
<dbReference type="Gene3D" id="3.10.20.90">
    <property type="entry name" value="Phosphatidylinositol 3-kinase Catalytic Subunit, Chain A, domain 1"/>
    <property type="match status" value="1"/>
</dbReference>
<feature type="compositionally biased region" description="Basic and acidic residues" evidence="12">
    <location>
        <begin position="328"/>
        <end position="346"/>
    </location>
</feature>
<keyword evidence="5 11" id="KW-0547">Nucleotide-binding</keyword>
<evidence type="ECO:0000256" key="7">
    <source>
        <dbReference type="ARBA" id="ARBA00022840"/>
    </source>
</evidence>
<evidence type="ECO:0000256" key="3">
    <source>
        <dbReference type="ARBA" id="ARBA00022527"/>
    </source>
</evidence>
<dbReference type="PROSITE" id="PS00107">
    <property type="entry name" value="PROTEIN_KINASE_ATP"/>
    <property type="match status" value="1"/>
</dbReference>